<dbReference type="Pfam" id="PF17917">
    <property type="entry name" value="RT_RNaseH"/>
    <property type="match status" value="1"/>
</dbReference>
<keyword evidence="4" id="KW-0255">Endonuclease</keyword>
<dbReference type="Gene3D" id="3.30.70.270">
    <property type="match status" value="2"/>
</dbReference>
<accession>A0A4Y2L3Y6</accession>
<dbReference type="GO" id="GO:0004519">
    <property type="term" value="F:endonuclease activity"/>
    <property type="evidence" value="ECO:0007669"/>
    <property type="project" value="UniProtKB-KW"/>
</dbReference>
<reference evidence="8 9" key="1">
    <citation type="journal article" date="2019" name="Sci. Rep.">
        <title>Orb-weaving spider Araneus ventricosus genome elucidates the spidroin gene catalogue.</title>
        <authorList>
            <person name="Kono N."/>
            <person name="Nakamura H."/>
            <person name="Ohtoshi R."/>
            <person name="Moran D.A.P."/>
            <person name="Shinohara A."/>
            <person name="Yoshida Y."/>
            <person name="Fujiwara M."/>
            <person name="Mori M."/>
            <person name="Tomita M."/>
            <person name="Arakawa K."/>
        </authorList>
    </citation>
    <scope>NUCLEOTIDE SEQUENCE [LARGE SCALE GENOMIC DNA]</scope>
</reference>
<dbReference type="SUPFAM" id="SSF56672">
    <property type="entry name" value="DNA/RNA polymerases"/>
    <property type="match status" value="1"/>
</dbReference>
<gene>
    <name evidence="8" type="primary">pol_1559</name>
    <name evidence="8" type="ORF">AVEN_274515_1</name>
</gene>
<dbReference type="GO" id="GO:0003964">
    <property type="term" value="F:RNA-directed DNA polymerase activity"/>
    <property type="evidence" value="ECO:0007669"/>
    <property type="project" value="UniProtKB-KW"/>
</dbReference>
<evidence type="ECO:0000256" key="2">
    <source>
        <dbReference type="ARBA" id="ARBA00022695"/>
    </source>
</evidence>
<evidence type="ECO:0000313" key="9">
    <source>
        <dbReference type="Proteomes" id="UP000499080"/>
    </source>
</evidence>
<dbReference type="OrthoDB" id="6418967at2759"/>
<evidence type="ECO:0000313" key="8">
    <source>
        <dbReference type="EMBL" id="GBN08326.1"/>
    </source>
</evidence>
<dbReference type="AlphaFoldDB" id="A0A4Y2L3Y6"/>
<proteinExistence type="predicted"/>
<dbReference type="PANTHER" id="PTHR37984:SF5">
    <property type="entry name" value="PROTEIN NYNRIN-LIKE"/>
    <property type="match status" value="1"/>
</dbReference>
<protein>
    <submittedName>
        <fullName evidence="8">Retrovirus-related Pol polyprotein from transposon 17.6</fullName>
    </submittedName>
</protein>
<dbReference type="CDD" id="cd09274">
    <property type="entry name" value="RNase_HI_RT_Ty3"/>
    <property type="match status" value="1"/>
</dbReference>
<evidence type="ECO:0000256" key="1">
    <source>
        <dbReference type="ARBA" id="ARBA00022679"/>
    </source>
</evidence>
<dbReference type="Proteomes" id="UP000499080">
    <property type="component" value="Unassembled WGS sequence"/>
</dbReference>
<dbReference type="InterPro" id="IPR043502">
    <property type="entry name" value="DNA/RNA_pol_sf"/>
</dbReference>
<dbReference type="GO" id="GO:0016787">
    <property type="term" value="F:hydrolase activity"/>
    <property type="evidence" value="ECO:0007669"/>
    <property type="project" value="UniProtKB-KW"/>
</dbReference>
<evidence type="ECO:0000256" key="6">
    <source>
        <dbReference type="ARBA" id="ARBA00022918"/>
    </source>
</evidence>
<keyword evidence="5" id="KW-0378">Hydrolase</keyword>
<dbReference type="EMBL" id="BGPR01005253">
    <property type="protein sequence ID" value="GBN08326.1"/>
    <property type="molecule type" value="Genomic_DNA"/>
</dbReference>
<keyword evidence="3" id="KW-0540">Nuclease</keyword>
<dbReference type="InterPro" id="IPR043128">
    <property type="entry name" value="Rev_trsase/Diguanyl_cyclase"/>
</dbReference>
<keyword evidence="9" id="KW-1185">Reference proteome</keyword>
<dbReference type="FunFam" id="3.10.20.370:FF:000001">
    <property type="entry name" value="Retrovirus-related Pol polyprotein from transposon 17.6-like protein"/>
    <property type="match status" value="1"/>
</dbReference>
<keyword evidence="2" id="KW-0548">Nucleotidyltransferase</keyword>
<evidence type="ECO:0000256" key="3">
    <source>
        <dbReference type="ARBA" id="ARBA00022722"/>
    </source>
</evidence>
<evidence type="ECO:0000259" key="7">
    <source>
        <dbReference type="Pfam" id="PF17917"/>
    </source>
</evidence>
<dbReference type="PANTHER" id="PTHR37984">
    <property type="entry name" value="PROTEIN CBG26694"/>
    <property type="match status" value="1"/>
</dbReference>
<dbReference type="InterPro" id="IPR050951">
    <property type="entry name" value="Retrovirus_Pol_polyprotein"/>
</dbReference>
<organism evidence="8 9">
    <name type="scientific">Araneus ventricosus</name>
    <name type="common">Orbweaver spider</name>
    <name type="synonym">Epeira ventricosa</name>
    <dbReference type="NCBI Taxonomy" id="182803"/>
    <lineage>
        <taxon>Eukaryota</taxon>
        <taxon>Metazoa</taxon>
        <taxon>Ecdysozoa</taxon>
        <taxon>Arthropoda</taxon>
        <taxon>Chelicerata</taxon>
        <taxon>Arachnida</taxon>
        <taxon>Araneae</taxon>
        <taxon>Araneomorphae</taxon>
        <taxon>Entelegynae</taxon>
        <taxon>Araneoidea</taxon>
        <taxon>Araneidae</taxon>
        <taxon>Araneus</taxon>
    </lineage>
</organism>
<dbReference type="InterPro" id="IPR041373">
    <property type="entry name" value="RT_RNaseH"/>
</dbReference>
<evidence type="ECO:0000256" key="5">
    <source>
        <dbReference type="ARBA" id="ARBA00022801"/>
    </source>
</evidence>
<sequence length="254" mass="29299">MNWKHCLCYLDDVIVYAAIIEEHLRRLRMDLQCTRSAGLNLNHERCFFGQSRLNILGHLVDKDGIHPDPGKVEAIQEFPTRKAFLKPLHELLKQDVKFEWKEEHLLAFASLKYLLTKDPVLGFFKPEDKTLIRTDASGYGIGAVLVQILCGLEKPIAYVSLSPSQNNYSTTEKECLTVIWAVSKFRPYIFGRPFTIIMDHHSLCWMANLKDPSGRLARWALRLLECDVDVVFKSGRKHQDADCLSRNPFQRRAK</sequence>
<keyword evidence="1" id="KW-0808">Transferase</keyword>
<evidence type="ECO:0000256" key="4">
    <source>
        <dbReference type="ARBA" id="ARBA00022759"/>
    </source>
</evidence>
<dbReference type="Gene3D" id="3.10.20.370">
    <property type="match status" value="1"/>
</dbReference>
<keyword evidence="6" id="KW-0695">RNA-directed DNA polymerase</keyword>
<feature type="domain" description="Reverse transcriptase RNase H-like" evidence="7">
    <location>
        <begin position="126"/>
        <end position="225"/>
    </location>
</feature>
<name>A0A4Y2L3Y6_ARAVE</name>
<comment type="caution">
    <text evidence="8">The sequence shown here is derived from an EMBL/GenBank/DDBJ whole genome shotgun (WGS) entry which is preliminary data.</text>
</comment>